<protein>
    <submittedName>
        <fullName evidence="1">Putative secreted effector protein</fullName>
    </submittedName>
</protein>
<reference evidence="1 2" key="1">
    <citation type="submission" date="2020-06" db="EMBL/GenBank/DDBJ databases">
        <title>The genome sequence of Candidatus Regiella insecticola strain Tut.</title>
        <authorList>
            <person name="Nikoh N."/>
            <person name="Tsuchida T."/>
            <person name="Koga R."/>
            <person name="Oshima K."/>
            <person name="Hattori M."/>
            <person name="Fukatsu T."/>
        </authorList>
    </citation>
    <scope>NUCLEOTIDE SEQUENCE [LARGE SCALE GENOMIC DNA]</scope>
    <source>
        <strain evidence="1 2">Tut</strain>
    </source>
</reference>
<gene>
    <name evidence="1" type="primary">sseE</name>
    <name evidence="1" type="ORF">RINTU1_00550</name>
</gene>
<dbReference type="EMBL" id="BLXO01000001">
    <property type="protein sequence ID" value="GFN45073.1"/>
    <property type="molecule type" value="Genomic_DNA"/>
</dbReference>
<dbReference type="AlphaFoldDB" id="A0A6L2ZJQ1"/>
<name>A0A6L2ZJQ1_9ENTR</name>
<evidence type="ECO:0000313" key="2">
    <source>
        <dbReference type="Proteomes" id="UP000504714"/>
    </source>
</evidence>
<accession>A0A6L2ZJQ1</accession>
<dbReference type="RefSeq" id="WP_176487017.1">
    <property type="nucleotide sequence ID" value="NZ_BLXO01000001.1"/>
</dbReference>
<proteinExistence type="predicted"/>
<comment type="caution">
    <text evidence="1">The sequence shown here is derived from an EMBL/GenBank/DDBJ whole genome shotgun (WGS) entry which is preliminary data.</text>
</comment>
<evidence type="ECO:0000313" key="1">
    <source>
        <dbReference type="EMBL" id="GFN45073.1"/>
    </source>
</evidence>
<sequence length="142" mass="16281">MTDPIANFLKQKRIPLQPVYFLGSKLLLGYEFVLKQYKIIFRTEKNSLIVCELTRLENAAPSATGLLGLFAFLRIMSREVNEVTEIKGMIIKEVFNQQLHETRVRLMNILLKKGAVLSTDDNGDDWLVFTLHKNRALSKPTT</sequence>
<dbReference type="Proteomes" id="UP000504714">
    <property type="component" value="Unassembled WGS sequence"/>
</dbReference>
<organism evidence="1 2">
    <name type="scientific">Candidatus Regiella insecticola</name>
    <dbReference type="NCBI Taxonomy" id="138073"/>
    <lineage>
        <taxon>Bacteria</taxon>
        <taxon>Pseudomonadati</taxon>
        <taxon>Pseudomonadota</taxon>
        <taxon>Gammaproteobacteria</taxon>
        <taxon>Enterobacterales</taxon>
        <taxon>Enterobacteriaceae</taxon>
        <taxon>aphid secondary symbionts</taxon>
        <taxon>Candidatus Regiella</taxon>
    </lineage>
</organism>